<protein>
    <recommendedName>
        <fullName evidence="3">histidine kinase</fullName>
        <ecNumber evidence="3">2.7.13.3</ecNumber>
    </recommendedName>
</protein>
<dbReference type="InterPro" id="IPR003661">
    <property type="entry name" value="HisK_dim/P_dom"/>
</dbReference>
<keyword evidence="15" id="KW-1185">Reference proteome</keyword>
<dbReference type="SUPFAM" id="SSF55874">
    <property type="entry name" value="ATPase domain of HSP90 chaperone/DNA topoisomerase II/histidine kinase"/>
    <property type="match status" value="1"/>
</dbReference>
<evidence type="ECO:0000256" key="6">
    <source>
        <dbReference type="ARBA" id="ARBA00022692"/>
    </source>
</evidence>
<dbReference type="CDD" id="cd00075">
    <property type="entry name" value="HATPase"/>
    <property type="match status" value="1"/>
</dbReference>
<dbReference type="Pfam" id="PF00512">
    <property type="entry name" value="HisKA"/>
    <property type="match status" value="1"/>
</dbReference>
<evidence type="ECO:0000256" key="3">
    <source>
        <dbReference type="ARBA" id="ARBA00012438"/>
    </source>
</evidence>
<keyword evidence="8 11" id="KW-1133">Transmembrane helix</keyword>
<dbReference type="Gene3D" id="1.10.287.130">
    <property type="match status" value="1"/>
</dbReference>
<dbReference type="AlphaFoldDB" id="A0A6C7DWZ0"/>
<evidence type="ECO:0000256" key="11">
    <source>
        <dbReference type="SAM" id="Phobius"/>
    </source>
</evidence>
<dbReference type="KEGG" id="aym:YM304_07000"/>
<feature type="transmembrane region" description="Helical" evidence="11">
    <location>
        <begin position="174"/>
        <end position="198"/>
    </location>
</feature>
<keyword evidence="4" id="KW-0597">Phosphoprotein</keyword>
<dbReference type="PROSITE" id="PS50885">
    <property type="entry name" value="HAMP"/>
    <property type="match status" value="1"/>
</dbReference>
<dbReference type="InterPro" id="IPR036890">
    <property type="entry name" value="HATPase_C_sf"/>
</dbReference>
<dbReference type="InterPro" id="IPR003660">
    <property type="entry name" value="HAMP_dom"/>
</dbReference>
<dbReference type="InterPro" id="IPR004358">
    <property type="entry name" value="Sig_transdc_His_kin-like_C"/>
</dbReference>
<dbReference type="Gene3D" id="6.10.340.10">
    <property type="match status" value="1"/>
</dbReference>
<dbReference type="CDD" id="cd06225">
    <property type="entry name" value="HAMP"/>
    <property type="match status" value="1"/>
</dbReference>
<feature type="domain" description="HAMP" evidence="13">
    <location>
        <begin position="198"/>
        <end position="250"/>
    </location>
</feature>
<evidence type="ECO:0000256" key="7">
    <source>
        <dbReference type="ARBA" id="ARBA00022777"/>
    </source>
</evidence>
<dbReference type="Gene3D" id="3.30.565.10">
    <property type="entry name" value="Histidine kinase-like ATPase, C-terminal domain"/>
    <property type="match status" value="1"/>
</dbReference>
<evidence type="ECO:0000256" key="10">
    <source>
        <dbReference type="ARBA" id="ARBA00023136"/>
    </source>
</evidence>
<dbReference type="GO" id="GO:0005886">
    <property type="term" value="C:plasma membrane"/>
    <property type="evidence" value="ECO:0007669"/>
    <property type="project" value="UniProtKB-SubCell"/>
</dbReference>
<dbReference type="GO" id="GO:0000155">
    <property type="term" value="F:phosphorelay sensor kinase activity"/>
    <property type="evidence" value="ECO:0007669"/>
    <property type="project" value="InterPro"/>
</dbReference>
<dbReference type="SMART" id="SM00304">
    <property type="entry name" value="HAMP"/>
    <property type="match status" value="1"/>
</dbReference>
<dbReference type="SUPFAM" id="SSF158472">
    <property type="entry name" value="HAMP domain-like"/>
    <property type="match status" value="1"/>
</dbReference>
<accession>A0A6C7DWZ0</accession>
<evidence type="ECO:0000256" key="5">
    <source>
        <dbReference type="ARBA" id="ARBA00022679"/>
    </source>
</evidence>
<evidence type="ECO:0000256" key="8">
    <source>
        <dbReference type="ARBA" id="ARBA00022989"/>
    </source>
</evidence>
<gene>
    <name evidence="14" type="ORF">YM304_07000</name>
</gene>
<dbReference type="PROSITE" id="PS50109">
    <property type="entry name" value="HIS_KIN"/>
    <property type="match status" value="1"/>
</dbReference>
<dbReference type="EC" id="2.7.13.3" evidence="3"/>
<dbReference type="EMBL" id="AP012057">
    <property type="protein sequence ID" value="BAN01014.1"/>
    <property type="molecule type" value="Genomic_DNA"/>
</dbReference>
<dbReference type="RefSeq" id="WP_015440262.1">
    <property type="nucleotide sequence ID" value="NC_020520.1"/>
</dbReference>
<evidence type="ECO:0000256" key="1">
    <source>
        <dbReference type="ARBA" id="ARBA00000085"/>
    </source>
</evidence>
<feature type="domain" description="Histidine kinase" evidence="12">
    <location>
        <begin position="258"/>
        <end position="476"/>
    </location>
</feature>
<dbReference type="Proteomes" id="UP000011863">
    <property type="component" value="Chromosome"/>
</dbReference>
<name>A0A6C7DWZ0_ILUCY</name>
<dbReference type="OrthoDB" id="9786919at2"/>
<feature type="transmembrane region" description="Helical" evidence="11">
    <location>
        <begin position="20"/>
        <end position="40"/>
    </location>
</feature>
<comment type="subcellular location">
    <subcellularLocation>
        <location evidence="2">Cell membrane</location>
    </subcellularLocation>
</comment>
<dbReference type="SUPFAM" id="SSF47384">
    <property type="entry name" value="Homodimeric domain of signal transducing histidine kinase"/>
    <property type="match status" value="1"/>
</dbReference>
<dbReference type="InterPro" id="IPR005467">
    <property type="entry name" value="His_kinase_dom"/>
</dbReference>
<dbReference type="Pfam" id="PF00672">
    <property type="entry name" value="HAMP"/>
    <property type="match status" value="1"/>
</dbReference>
<dbReference type="FunFam" id="1.10.287.130:FF:000001">
    <property type="entry name" value="Two-component sensor histidine kinase"/>
    <property type="match status" value="1"/>
</dbReference>
<keyword evidence="10 11" id="KW-0472">Membrane</keyword>
<dbReference type="SMART" id="SM00387">
    <property type="entry name" value="HATPase_c"/>
    <property type="match status" value="1"/>
</dbReference>
<evidence type="ECO:0000259" key="13">
    <source>
        <dbReference type="PROSITE" id="PS50885"/>
    </source>
</evidence>
<dbReference type="PRINTS" id="PR00344">
    <property type="entry name" value="BCTRLSENSOR"/>
</dbReference>
<proteinExistence type="predicted"/>
<keyword evidence="9" id="KW-0902">Two-component regulatory system</keyword>
<evidence type="ECO:0000313" key="14">
    <source>
        <dbReference type="EMBL" id="BAN01014.1"/>
    </source>
</evidence>
<evidence type="ECO:0000259" key="12">
    <source>
        <dbReference type="PROSITE" id="PS50109"/>
    </source>
</evidence>
<dbReference type="PANTHER" id="PTHR45436">
    <property type="entry name" value="SENSOR HISTIDINE KINASE YKOH"/>
    <property type="match status" value="1"/>
</dbReference>
<dbReference type="SMART" id="SM00388">
    <property type="entry name" value="HisKA"/>
    <property type="match status" value="1"/>
</dbReference>
<organism evidence="14 15">
    <name type="scientific">Ilumatobacter coccineus (strain NBRC 103263 / KCTC 29153 / YM16-304)</name>
    <dbReference type="NCBI Taxonomy" id="1313172"/>
    <lineage>
        <taxon>Bacteria</taxon>
        <taxon>Bacillati</taxon>
        <taxon>Actinomycetota</taxon>
        <taxon>Acidimicrobiia</taxon>
        <taxon>Acidimicrobiales</taxon>
        <taxon>Ilumatobacteraceae</taxon>
        <taxon>Ilumatobacter</taxon>
    </lineage>
</organism>
<dbReference type="PANTHER" id="PTHR45436:SF5">
    <property type="entry name" value="SENSOR HISTIDINE KINASE TRCS"/>
    <property type="match status" value="1"/>
</dbReference>
<sequence>MSTTWRAGLGSIRNRIVVGYVALIAVALIITLLVARVALVSRLDHDIDTRLADEVAQLEVIIAEGNPDTGAGFADAASLFDIHLRRVLPDDDGAFYTLVDGDPYLLSFDAPLDLSADTDLVEEWAAVETSTFQTVDSAAGPVRLLIVPVELSNDSGTFVAATFTRDARADLDDVFRVLALVGALVLLASALIALTIAARVVRPIRELTAVTTSITEADLSARIPVEGSDEIAELSNTFNAMMARLDAGFAAQRSFLDDVAHELRTPITIIQGHLDVLGDDPVERAETTAVLTDELRRMNRYVDDLLVLAQAERPDFLRLADTDLDDLLDSITAKVPGLGYREWVVESRVHSSAMLDEQRIVQAVLNLAQNAVRHSEDGSRIGIGIAELHQADASDGRDGRDGFRLWVADSGTGVDPAIVDALFERHIRSATSRSDGGIGLGLSIVDAIAVAHGGRVSVDSTAGEGATFTIEFPASVRPSSH</sequence>
<reference evidence="14 15" key="1">
    <citation type="journal article" date="2013" name="Int. J. Syst. Evol. Microbiol.">
        <title>Ilumatobacter nonamiense sp. nov. and Ilumatobacter coccineum sp. nov., isolated from seashore sand.</title>
        <authorList>
            <person name="Matsumoto A."/>
            <person name="Kasai H."/>
            <person name="Matsuo Y."/>
            <person name="Shizuri Y."/>
            <person name="Ichikawa N."/>
            <person name="Fujita N."/>
            <person name="Omura S."/>
            <person name="Takahashi Y."/>
        </authorList>
    </citation>
    <scope>NUCLEOTIDE SEQUENCE [LARGE SCALE GENOMIC DNA]</scope>
    <source>
        <strain evidence="15">NBRC 103263 / KCTC 29153 / YM16-304</strain>
    </source>
</reference>
<dbReference type="CDD" id="cd00082">
    <property type="entry name" value="HisKA"/>
    <property type="match status" value="1"/>
</dbReference>
<dbReference type="InterPro" id="IPR003594">
    <property type="entry name" value="HATPase_dom"/>
</dbReference>
<comment type="catalytic activity">
    <reaction evidence="1">
        <text>ATP + protein L-histidine = ADP + protein N-phospho-L-histidine.</text>
        <dbReference type="EC" id="2.7.13.3"/>
    </reaction>
</comment>
<keyword evidence="5 14" id="KW-0808">Transferase</keyword>
<evidence type="ECO:0000256" key="2">
    <source>
        <dbReference type="ARBA" id="ARBA00004236"/>
    </source>
</evidence>
<dbReference type="InterPro" id="IPR036097">
    <property type="entry name" value="HisK_dim/P_sf"/>
</dbReference>
<dbReference type="Pfam" id="PF02518">
    <property type="entry name" value="HATPase_c"/>
    <property type="match status" value="1"/>
</dbReference>
<evidence type="ECO:0000313" key="15">
    <source>
        <dbReference type="Proteomes" id="UP000011863"/>
    </source>
</evidence>
<keyword evidence="7 14" id="KW-0418">Kinase</keyword>
<dbReference type="InterPro" id="IPR050428">
    <property type="entry name" value="TCS_sensor_his_kinase"/>
</dbReference>
<keyword evidence="6 11" id="KW-0812">Transmembrane</keyword>
<evidence type="ECO:0000256" key="9">
    <source>
        <dbReference type="ARBA" id="ARBA00023012"/>
    </source>
</evidence>
<evidence type="ECO:0000256" key="4">
    <source>
        <dbReference type="ARBA" id="ARBA00022553"/>
    </source>
</evidence>